<protein>
    <submittedName>
        <fullName evidence="2">DUF2884 family protein</fullName>
    </submittedName>
</protein>
<organism evidence="2 3">
    <name type="scientific">Luteibacter rhizovicinus</name>
    <dbReference type="NCBI Taxonomy" id="242606"/>
    <lineage>
        <taxon>Bacteria</taxon>
        <taxon>Pseudomonadati</taxon>
        <taxon>Pseudomonadota</taxon>
        <taxon>Gammaproteobacteria</taxon>
        <taxon>Lysobacterales</taxon>
        <taxon>Rhodanobacteraceae</taxon>
        <taxon>Luteibacter</taxon>
    </lineage>
</organism>
<evidence type="ECO:0000256" key="1">
    <source>
        <dbReference type="SAM" id="SignalP"/>
    </source>
</evidence>
<evidence type="ECO:0000313" key="2">
    <source>
        <dbReference type="EMBL" id="TCV92050.1"/>
    </source>
</evidence>
<dbReference type="RefSeq" id="WP_165973651.1">
    <property type="nucleotide sequence ID" value="NZ_SMCS01000008.1"/>
</dbReference>
<reference evidence="2 3" key="1">
    <citation type="submission" date="2019-03" db="EMBL/GenBank/DDBJ databases">
        <title>Above-ground endophytic microbial communities from plants in different locations in the United States.</title>
        <authorList>
            <person name="Frank C."/>
        </authorList>
    </citation>
    <scope>NUCLEOTIDE SEQUENCE [LARGE SCALE GENOMIC DNA]</scope>
    <source>
        <strain evidence="2 3">LP_13_YM</strain>
    </source>
</reference>
<dbReference type="InterPro" id="IPR021307">
    <property type="entry name" value="DUF2884"/>
</dbReference>
<sequence>MRRTLIACTIAAVMAAAAPLSARTVNIGMSKCTHDYSTPYDVDVERDGISFHRTDGTPAKVFLHNGALRVDGRDVSVSSDDAEALRRYEAGVRQVMPEVAVIARDAIDVGFSAMTTVTASFADPGSRSRILEKLNRKHADALREVDATLGQGHWQAKRAQNLLEDSIGDTVGELVGTVTGEAVSAALSGDSSKVAALQARAESLDKSMNKEMDARSKRLEERTDAICPRLNDLAGIQKGWHVKLADGSLLQLMTIKPKTDHDHDHDGSSVASE</sequence>
<proteinExistence type="predicted"/>
<evidence type="ECO:0000313" key="3">
    <source>
        <dbReference type="Proteomes" id="UP000295645"/>
    </source>
</evidence>
<dbReference type="Proteomes" id="UP000295645">
    <property type="component" value="Unassembled WGS sequence"/>
</dbReference>
<dbReference type="Pfam" id="PF11101">
    <property type="entry name" value="DUF2884"/>
    <property type="match status" value="1"/>
</dbReference>
<dbReference type="EMBL" id="SMCS01000008">
    <property type="protein sequence ID" value="TCV92050.1"/>
    <property type="molecule type" value="Genomic_DNA"/>
</dbReference>
<accession>A0A4R3YIM9</accession>
<comment type="caution">
    <text evidence="2">The sequence shown here is derived from an EMBL/GenBank/DDBJ whole genome shotgun (WGS) entry which is preliminary data.</text>
</comment>
<gene>
    <name evidence="2" type="ORF">EC912_10841</name>
</gene>
<keyword evidence="1" id="KW-0732">Signal</keyword>
<keyword evidence="3" id="KW-1185">Reference proteome</keyword>
<feature type="chain" id="PRO_5020463720" evidence="1">
    <location>
        <begin position="23"/>
        <end position="273"/>
    </location>
</feature>
<feature type="signal peptide" evidence="1">
    <location>
        <begin position="1"/>
        <end position="22"/>
    </location>
</feature>
<dbReference type="AlphaFoldDB" id="A0A4R3YIM9"/>
<name>A0A4R3YIM9_9GAMM</name>